<evidence type="ECO:0000313" key="5">
    <source>
        <dbReference type="Proteomes" id="UP000278632"/>
    </source>
</evidence>
<dbReference type="RefSeq" id="WP_123192687.1">
    <property type="nucleotide sequence ID" value="NZ_QICD01000022.1"/>
</dbReference>
<dbReference type="Pfam" id="PF00465">
    <property type="entry name" value="Fe-ADH"/>
    <property type="match status" value="1"/>
</dbReference>
<keyword evidence="1" id="KW-0560">Oxidoreductase</keyword>
<dbReference type="OrthoDB" id="323926at2"/>
<proteinExistence type="predicted"/>
<dbReference type="Gene3D" id="1.20.1090.10">
    <property type="entry name" value="Dehydroquinate synthase-like - alpha domain"/>
    <property type="match status" value="1"/>
</dbReference>
<feature type="domain" description="Fe-containing alcohol dehydrogenase-like C-terminal" evidence="3">
    <location>
        <begin position="189"/>
        <end position="389"/>
    </location>
</feature>
<dbReference type="PANTHER" id="PTHR43633">
    <property type="entry name" value="ALCOHOL DEHYDROGENASE YQHD"/>
    <property type="match status" value="1"/>
</dbReference>
<dbReference type="GO" id="GO:0008106">
    <property type="term" value="F:alcohol dehydrogenase (NADP+) activity"/>
    <property type="evidence" value="ECO:0007669"/>
    <property type="project" value="TreeGrafter"/>
</dbReference>
<evidence type="ECO:0000259" key="2">
    <source>
        <dbReference type="Pfam" id="PF00465"/>
    </source>
</evidence>
<dbReference type="InterPro" id="IPR001670">
    <property type="entry name" value="ADH_Fe/GldA"/>
</dbReference>
<organism evidence="4 5">
    <name type="scientific">Paraeggerthella hongkongensis</name>
    <dbReference type="NCBI Taxonomy" id="230658"/>
    <lineage>
        <taxon>Bacteria</taxon>
        <taxon>Bacillati</taxon>
        <taxon>Actinomycetota</taxon>
        <taxon>Coriobacteriia</taxon>
        <taxon>Eggerthellales</taxon>
        <taxon>Eggerthellaceae</taxon>
        <taxon>Paraeggerthella</taxon>
    </lineage>
</organism>
<dbReference type="GO" id="GO:0005829">
    <property type="term" value="C:cytosol"/>
    <property type="evidence" value="ECO:0007669"/>
    <property type="project" value="TreeGrafter"/>
</dbReference>
<evidence type="ECO:0000256" key="1">
    <source>
        <dbReference type="ARBA" id="ARBA00023002"/>
    </source>
</evidence>
<reference evidence="5" key="1">
    <citation type="submission" date="2018-05" db="EMBL/GenBank/DDBJ databases">
        <title>Genome Sequencing of selected type strains of the family Eggerthellaceae.</title>
        <authorList>
            <person name="Danylec N."/>
            <person name="Stoll D.A."/>
            <person name="Doetsch A."/>
            <person name="Huch M."/>
        </authorList>
    </citation>
    <scope>NUCLEOTIDE SEQUENCE [LARGE SCALE GENOMIC DNA]</scope>
    <source>
        <strain evidence="5">DSM 16106</strain>
    </source>
</reference>
<sequence length="395" mass="42778">MENFEFVSPTHFVFGKDAELQVGTKLAERGARKVLLHFGGKSALASGLIDRVKESLEAQGIEHVTLGGVRPNPEITLVREGVALCKQHEVDWVLAVGGGSVVDSAKAIAVGARYEGDVWDFFESKRLTNDVLPIAVVLTIPAAGSEASKNTVVSNDALQMKTGYANNAQRPKLAFMNPELTFTLPPFQTAAGCTDMFCHLLERFFDDVGAVPVTDNLCLSLMKTVRAEAPRVLADPDNYDARANVMWAGMLCHQGLAGVGRHEDWATHGLEHELSALYPEITHGAGLAVMFPAWMEFVYDANPARFAYYGREVFGLAPTGDAASDALSAIDETRSFFASLGMPTTLDELGVEEADIDKLIPTLKENKGEPFGSFKKLSMDDAKAIYRIAFASGDE</sequence>
<dbReference type="InterPro" id="IPR056798">
    <property type="entry name" value="ADH_Fe_C"/>
</dbReference>
<dbReference type="GO" id="GO:0046872">
    <property type="term" value="F:metal ion binding"/>
    <property type="evidence" value="ECO:0007669"/>
    <property type="project" value="InterPro"/>
</dbReference>
<dbReference type="PANTHER" id="PTHR43633:SF1">
    <property type="entry name" value="ALCOHOL DEHYDROGENASE YQHD"/>
    <property type="match status" value="1"/>
</dbReference>
<evidence type="ECO:0000313" key="4">
    <source>
        <dbReference type="EMBL" id="RNL41316.1"/>
    </source>
</evidence>
<gene>
    <name evidence="4" type="ORF">DMP08_09585</name>
</gene>
<keyword evidence="5" id="KW-1185">Reference proteome</keyword>
<dbReference type="SUPFAM" id="SSF56796">
    <property type="entry name" value="Dehydroquinate synthase-like"/>
    <property type="match status" value="1"/>
</dbReference>
<comment type="caution">
    <text evidence="4">The sequence shown here is derived from an EMBL/GenBank/DDBJ whole genome shotgun (WGS) entry which is preliminary data.</text>
</comment>
<dbReference type="EMBL" id="QICD01000022">
    <property type="protein sequence ID" value="RNL41316.1"/>
    <property type="molecule type" value="Genomic_DNA"/>
</dbReference>
<feature type="domain" description="Alcohol dehydrogenase iron-type/glycerol dehydrogenase GldA" evidence="2">
    <location>
        <begin position="9"/>
        <end position="178"/>
    </location>
</feature>
<dbReference type="GO" id="GO:1990002">
    <property type="term" value="F:methylglyoxal reductase (NADPH) (acetol producing) activity"/>
    <property type="evidence" value="ECO:0007669"/>
    <property type="project" value="TreeGrafter"/>
</dbReference>
<dbReference type="InterPro" id="IPR044731">
    <property type="entry name" value="BDH-like"/>
</dbReference>
<dbReference type="Proteomes" id="UP000278632">
    <property type="component" value="Unassembled WGS sequence"/>
</dbReference>
<protein>
    <submittedName>
        <fullName evidence="4">NADH-dependent alcohol dehydrogenase</fullName>
    </submittedName>
</protein>
<name>A0A3N0B3Y4_9ACTN</name>
<evidence type="ECO:0000259" key="3">
    <source>
        <dbReference type="Pfam" id="PF25137"/>
    </source>
</evidence>
<dbReference type="FunFam" id="3.40.50.1970:FF:000003">
    <property type="entry name" value="Alcohol dehydrogenase, iron-containing"/>
    <property type="match status" value="1"/>
</dbReference>
<dbReference type="GO" id="GO:1990362">
    <property type="term" value="F:butanol dehydrogenase (NAD+) activity"/>
    <property type="evidence" value="ECO:0007669"/>
    <property type="project" value="InterPro"/>
</dbReference>
<dbReference type="Pfam" id="PF25137">
    <property type="entry name" value="ADH_Fe_C"/>
    <property type="match status" value="1"/>
</dbReference>
<accession>A0A3N0B3Y4</accession>
<dbReference type="AlphaFoldDB" id="A0A3N0B3Y4"/>
<dbReference type="Gene3D" id="3.40.50.1970">
    <property type="match status" value="1"/>
</dbReference>
<dbReference type="CDD" id="cd08187">
    <property type="entry name" value="BDH"/>
    <property type="match status" value="1"/>
</dbReference>